<dbReference type="Gene3D" id="3.40.710.10">
    <property type="entry name" value="DD-peptidase/beta-lactamase superfamily"/>
    <property type="match status" value="1"/>
</dbReference>
<dbReference type="InterPro" id="IPR012338">
    <property type="entry name" value="Beta-lactam/transpept-like"/>
</dbReference>
<dbReference type="Pfam" id="PF00144">
    <property type="entry name" value="Beta-lactamase"/>
    <property type="match status" value="1"/>
</dbReference>
<dbReference type="InterPro" id="IPR050789">
    <property type="entry name" value="Diverse_Enzym_Activities"/>
</dbReference>
<dbReference type="OrthoDB" id="119951at2"/>
<dbReference type="InterPro" id="IPR001466">
    <property type="entry name" value="Beta-lactam-related"/>
</dbReference>
<feature type="chain" id="PRO_5012583537" evidence="1">
    <location>
        <begin position="30"/>
        <end position="436"/>
    </location>
</feature>
<gene>
    <name evidence="3" type="ORF">SAMN06296416_10819</name>
</gene>
<evidence type="ECO:0000313" key="4">
    <source>
        <dbReference type="Proteomes" id="UP000219374"/>
    </source>
</evidence>
<feature type="signal peptide" evidence="1">
    <location>
        <begin position="1"/>
        <end position="29"/>
    </location>
</feature>
<dbReference type="PANTHER" id="PTHR43283:SF3">
    <property type="entry name" value="BETA-LACTAMASE FAMILY PROTEIN (AFU_ORTHOLOGUE AFUA_5G07500)"/>
    <property type="match status" value="1"/>
</dbReference>
<accession>A0A286DAX0</accession>
<evidence type="ECO:0000256" key="1">
    <source>
        <dbReference type="SAM" id="SignalP"/>
    </source>
</evidence>
<dbReference type="RefSeq" id="WP_097122842.1">
    <property type="nucleotide sequence ID" value="NZ_OCND01000008.1"/>
</dbReference>
<dbReference type="EMBL" id="OCND01000008">
    <property type="protein sequence ID" value="SOD55795.1"/>
    <property type="molecule type" value="Genomic_DNA"/>
</dbReference>
<dbReference type="AlphaFoldDB" id="A0A286DAX0"/>
<evidence type="ECO:0000313" key="3">
    <source>
        <dbReference type="EMBL" id="SOD55795.1"/>
    </source>
</evidence>
<name>A0A286DAX0_9GAMM</name>
<keyword evidence="1" id="KW-0732">Signal</keyword>
<dbReference type="PANTHER" id="PTHR43283">
    <property type="entry name" value="BETA-LACTAMASE-RELATED"/>
    <property type="match status" value="1"/>
</dbReference>
<keyword evidence="4" id="KW-1185">Reference proteome</keyword>
<evidence type="ECO:0000259" key="2">
    <source>
        <dbReference type="Pfam" id="PF00144"/>
    </source>
</evidence>
<dbReference type="SUPFAM" id="SSF56601">
    <property type="entry name" value="beta-lactamase/transpeptidase-like"/>
    <property type="match status" value="1"/>
</dbReference>
<feature type="domain" description="Beta-lactamase-related" evidence="2">
    <location>
        <begin position="57"/>
        <end position="419"/>
    </location>
</feature>
<reference evidence="3 4" key="1">
    <citation type="submission" date="2017-09" db="EMBL/GenBank/DDBJ databases">
        <authorList>
            <person name="Ehlers B."/>
            <person name="Leendertz F.H."/>
        </authorList>
    </citation>
    <scope>NUCLEOTIDE SEQUENCE [LARGE SCALE GENOMIC DNA]</scope>
    <source>
        <strain evidence="3 4">CGMCC 1.10978</strain>
    </source>
</reference>
<sequence>MTSPPFGRLFPSLAVLGALLLQCLTPVHAGDAAPAPLPAVAPKAAGFSPQRLDALHRRIEDEVAAGRYSGCIVLIARDGRIVDWRAHGWQDIDRRKPLEKDSIVRIFSMSKIVTSVAVLTLLEDGRLKLDDPVEKYLPGLKDRQVVVGGTADAPRLEPARRSITIRDLLTHSSGYYYDESWSADALPMALMQRAKLWEAADLDDFIARLAAVPLSEQPGTRFRYGISTDILGAVVEKASGQRLDAFLRERIFAPLGMVDTGFWVPAGKLARLATVYERDNQDRLVPSGWANAIEAGPDHGILSGGGGLYSTAADYVRFAQMLLNGGQLDGVRILGRKTVALMASNHLKHLADPHPSGAPGQGFGLGVRVLTDPGEGFTLGSPGAFGWEGAATTFVQIDPQERTVALLLLQHLPYNQDDVIASFTNGYYSALDDMPR</sequence>
<protein>
    <submittedName>
        <fullName evidence="3">CubicO group peptidase, beta-lactamase class C family</fullName>
    </submittedName>
</protein>
<proteinExistence type="predicted"/>
<dbReference type="Proteomes" id="UP000219374">
    <property type="component" value="Unassembled WGS sequence"/>
</dbReference>
<organism evidence="3 4">
    <name type="scientific">Pseudoxanthomonas wuyuanensis</name>
    <dbReference type="NCBI Taxonomy" id="1073196"/>
    <lineage>
        <taxon>Bacteria</taxon>
        <taxon>Pseudomonadati</taxon>
        <taxon>Pseudomonadota</taxon>
        <taxon>Gammaproteobacteria</taxon>
        <taxon>Lysobacterales</taxon>
        <taxon>Lysobacteraceae</taxon>
        <taxon>Pseudoxanthomonas</taxon>
    </lineage>
</organism>